<name>A0A5N6LW79_9ASTR</name>
<evidence type="ECO:0000313" key="3">
    <source>
        <dbReference type="EMBL" id="KAD2805848.1"/>
    </source>
</evidence>
<evidence type="ECO:0000256" key="1">
    <source>
        <dbReference type="SAM" id="MobiDB-lite"/>
    </source>
</evidence>
<reference evidence="3 4" key="1">
    <citation type="submission" date="2019-05" db="EMBL/GenBank/DDBJ databases">
        <title>Mikania micrantha, genome provides insights into the molecular mechanism of rapid growth.</title>
        <authorList>
            <person name="Liu B."/>
        </authorList>
    </citation>
    <scope>NUCLEOTIDE SEQUENCE [LARGE SCALE GENOMIC DNA]</scope>
    <source>
        <strain evidence="3">NLD-2019</strain>
        <tissue evidence="3">Leaf</tissue>
    </source>
</reference>
<evidence type="ECO:0000259" key="2">
    <source>
        <dbReference type="SMART" id="SM00597"/>
    </source>
</evidence>
<protein>
    <recommendedName>
        <fullName evidence="2">TTF-type domain-containing protein</fullName>
    </recommendedName>
</protein>
<dbReference type="Proteomes" id="UP000326396">
    <property type="component" value="Linkage Group LG8"/>
</dbReference>
<dbReference type="SUPFAM" id="SSF53098">
    <property type="entry name" value="Ribonuclease H-like"/>
    <property type="match status" value="1"/>
</dbReference>
<dbReference type="Pfam" id="PF05699">
    <property type="entry name" value="Dimer_Tnp_hAT"/>
    <property type="match status" value="1"/>
</dbReference>
<dbReference type="EMBL" id="SZYD01000018">
    <property type="protein sequence ID" value="KAD2805848.1"/>
    <property type="molecule type" value="Genomic_DNA"/>
</dbReference>
<proteinExistence type="predicted"/>
<dbReference type="InterPro" id="IPR008906">
    <property type="entry name" value="HATC_C_dom"/>
</dbReference>
<accession>A0A5N6LW79</accession>
<evidence type="ECO:0000313" key="4">
    <source>
        <dbReference type="Proteomes" id="UP000326396"/>
    </source>
</evidence>
<dbReference type="SMART" id="SM00597">
    <property type="entry name" value="ZnF_TTF"/>
    <property type="match status" value="1"/>
</dbReference>
<keyword evidence="4" id="KW-1185">Reference proteome</keyword>
<dbReference type="InterPro" id="IPR055298">
    <property type="entry name" value="AtLOH3-like"/>
</dbReference>
<organism evidence="3 4">
    <name type="scientific">Mikania micrantha</name>
    <name type="common">bitter vine</name>
    <dbReference type="NCBI Taxonomy" id="192012"/>
    <lineage>
        <taxon>Eukaryota</taxon>
        <taxon>Viridiplantae</taxon>
        <taxon>Streptophyta</taxon>
        <taxon>Embryophyta</taxon>
        <taxon>Tracheophyta</taxon>
        <taxon>Spermatophyta</taxon>
        <taxon>Magnoliopsida</taxon>
        <taxon>eudicotyledons</taxon>
        <taxon>Gunneridae</taxon>
        <taxon>Pentapetalae</taxon>
        <taxon>asterids</taxon>
        <taxon>campanulids</taxon>
        <taxon>Asterales</taxon>
        <taxon>Asteraceae</taxon>
        <taxon>Asteroideae</taxon>
        <taxon>Heliantheae alliance</taxon>
        <taxon>Eupatorieae</taxon>
        <taxon>Mikania</taxon>
    </lineage>
</organism>
<gene>
    <name evidence="3" type="ORF">E3N88_39225</name>
</gene>
<dbReference type="AlphaFoldDB" id="A0A5N6LW79"/>
<sequence>MGKGKTIESFFKKQVVDEESDKARQERRKRQRCSTSEPNHPVNEVVLNHGIPNGNEVVANTLERDPAKRIQMFDHPVNLREQVRRAYLNLGPYQIYLKEYPKDQKQRRFISAWFKMFPSWLEYSPTTNASYCFLCYLFNDKPNVRSGYDAFTVKGFNNWKKVNDGKNCAFLNHIDSSQHRNAVTYSENLLNQATHIGNVFEKQSYDGASNMRGKWNGLQVLVREYCPCAYYVHCFAHSKRHDELQKAKADEIQKLLDLGEIGSGSGLNQVRTLSRPGDTRWGSHFKSVCSLIEMFDVTRVVLQGIIEDLSHTTHSQRGDADTAYGYLQSFEFLFILHLMKELMGKTNDLSKALQKKSQDILNAMELVSSTKDNLNTFRNNGWDSFFAKLNSRFNEETIELLSLSSSLTSKEINVDEICLLVEKYYPQDFSDQEKIQLRYQLEIFNIEKSKNINLSGASTISDLCKSLVDTKKRETYYLVDRVIRLILTLPVLTATTERGFSAMKIFKNRLRNKMSDDYLANSLVIYLEKEIAENFDSESIIEEFKNLKGRRAELQRHDWSPSPPTSVGDLLLVRDEDIIVDEYLKSNNETHSVDV</sequence>
<dbReference type="GO" id="GO:0046983">
    <property type="term" value="F:protein dimerization activity"/>
    <property type="evidence" value="ECO:0007669"/>
    <property type="project" value="InterPro"/>
</dbReference>
<dbReference type="PANTHER" id="PTHR11697">
    <property type="entry name" value="GENERAL TRANSCRIPTION FACTOR 2-RELATED ZINC FINGER PROTEIN"/>
    <property type="match status" value="1"/>
</dbReference>
<dbReference type="OrthoDB" id="1922832at2759"/>
<dbReference type="PANTHER" id="PTHR11697:SF230">
    <property type="entry name" value="ZINC FINGER, MYM DOMAIN CONTAINING 1"/>
    <property type="match status" value="1"/>
</dbReference>
<feature type="domain" description="TTF-type" evidence="2">
    <location>
        <begin position="105"/>
        <end position="202"/>
    </location>
</feature>
<dbReference type="InterPro" id="IPR012337">
    <property type="entry name" value="RNaseH-like_sf"/>
</dbReference>
<comment type="caution">
    <text evidence="3">The sequence shown here is derived from an EMBL/GenBank/DDBJ whole genome shotgun (WGS) entry which is preliminary data.</text>
</comment>
<feature type="region of interest" description="Disordered" evidence="1">
    <location>
        <begin position="18"/>
        <end position="41"/>
    </location>
</feature>
<dbReference type="InterPro" id="IPR006580">
    <property type="entry name" value="Znf_TTF"/>
</dbReference>